<feature type="domain" description="EamA" evidence="3">
    <location>
        <begin position="148"/>
        <end position="280"/>
    </location>
</feature>
<feature type="transmembrane region" description="Helical" evidence="2">
    <location>
        <begin position="62"/>
        <end position="82"/>
    </location>
</feature>
<dbReference type="PANTHER" id="PTHR22911:SF102">
    <property type="entry name" value="MEMBRANE PROTEIN"/>
    <property type="match status" value="1"/>
</dbReference>
<feature type="transmembrane region" description="Helical" evidence="2">
    <location>
        <begin position="120"/>
        <end position="138"/>
    </location>
</feature>
<protein>
    <submittedName>
        <fullName evidence="4">Putative amino-acid metabolite efflux pump</fullName>
    </submittedName>
</protein>
<evidence type="ECO:0000256" key="1">
    <source>
        <dbReference type="ARBA" id="ARBA00007362"/>
    </source>
</evidence>
<keyword evidence="2" id="KW-0472">Membrane</keyword>
<feature type="transmembrane region" description="Helical" evidence="2">
    <location>
        <begin position="5"/>
        <end position="25"/>
    </location>
</feature>
<dbReference type="AlphaFoldDB" id="A0A161WTT0"/>
<comment type="caution">
    <text evidence="4">The sequence shown here is derived from an EMBL/GenBank/DDBJ whole genome shotgun (WGS) entry which is preliminary data.</text>
</comment>
<dbReference type="Proteomes" id="UP000076603">
    <property type="component" value="Unassembled WGS sequence"/>
</dbReference>
<dbReference type="RefSeq" id="WP_066626376.1">
    <property type="nucleotide sequence ID" value="NZ_FQXL01000014.1"/>
</dbReference>
<gene>
    <name evidence="4" type="primary">eamA_2</name>
    <name evidence="4" type="ORF">CLMAG_40290</name>
</gene>
<keyword evidence="2" id="KW-0812">Transmembrane</keyword>
<dbReference type="Pfam" id="PF00892">
    <property type="entry name" value="EamA"/>
    <property type="match status" value="2"/>
</dbReference>
<feature type="transmembrane region" description="Helical" evidence="2">
    <location>
        <begin position="178"/>
        <end position="196"/>
    </location>
</feature>
<keyword evidence="5" id="KW-1185">Reference proteome</keyword>
<evidence type="ECO:0000313" key="5">
    <source>
        <dbReference type="Proteomes" id="UP000076603"/>
    </source>
</evidence>
<dbReference type="EMBL" id="LWAE01000005">
    <property type="protein sequence ID" value="KZL90258.1"/>
    <property type="molecule type" value="Genomic_DNA"/>
</dbReference>
<organism evidence="4 5">
    <name type="scientific">Clostridium magnum DSM 2767</name>
    <dbReference type="NCBI Taxonomy" id="1121326"/>
    <lineage>
        <taxon>Bacteria</taxon>
        <taxon>Bacillati</taxon>
        <taxon>Bacillota</taxon>
        <taxon>Clostridia</taxon>
        <taxon>Eubacteriales</taxon>
        <taxon>Clostridiaceae</taxon>
        <taxon>Clostridium</taxon>
    </lineage>
</organism>
<feature type="transmembrane region" description="Helical" evidence="2">
    <location>
        <begin position="202"/>
        <end position="228"/>
    </location>
</feature>
<sequence>MKFKIYFILSMMIFGTIGVFVRYIDLASSEIALLRGFIGSLFLLAITIVNKQNISWTNVKKNIPVLLLSSFALGFNWIFLFQAYKYTTIANASLSYYFAPVFVIVISPIVLKEKISLKKAVYISIAVFGMFLIVQNSGNGNAEYNHLLGICYGATAAIFYATLMLTNKFIKNMNGLETTLLQLSLATIMLIPYVFVTEGVNLFPVTGFSVVCIIILGVIHTGLGFYLFFYGMKGLKGQSIAVLSYIDPATSLFASFIVFGENMTVLQIIGAVLLLGSTFINEINKNYDHSIKENKHCIE</sequence>
<keyword evidence="2" id="KW-1133">Transmembrane helix</keyword>
<feature type="transmembrane region" description="Helical" evidence="2">
    <location>
        <begin position="144"/>
        <end position="166"/>
    </location>
</feature>
<reference evidence="4 5" key="1">
    <citation type="submission" date="2016-04" db="EMBL/GenBank/DDBJ databases">
        <title>Genome sequence of Clostridium magnum DSM 2767.</title>
        <authorList>
            <person name="Poehlein A."/>
            <person name="Uhlig R."/>
            <person name="Fischer R."/>
            <person name="Bahl H."/>
            <person name="Daniel R."/>
        </authorList>
    </citation>
    <scope>NUCLEOTIDE SEQUENCE [LARGE SCALE GENOMIC DNA]</scope>
    <source>
        <strain evidence="4 5">DSM 2767</strain>
    </source>
</reference>
<dbReference type="SUPFAM" id="SSF103481">
    <property type="entry name" value="Multidrug resistance efflux transporter EmrE"/>
    <property type="match status" value="2"/>
</dbReference>
<comment type="similarity">
    <text evidence="1">Belongs to the EamA transporter family.</text>
</comment>
<dbReference type="InterPro" id="IPR037185">
    <property type="entry name" value="EmrE-like"/>
</dbReference>
<proteinExistence type="inferred from homology"/>
<name>A0A161WTT0_9CLOT</name>
<dbReference type="InterPro" id="IPR000620">
    <property type="entry name" value="EamA_dom"/>
</dbReference>
<evidence type="ECO:0000256" key="2">
    <source>
        <dbReference type="SAM" id="Phobius"/>
    </source>
</evidence>
<dbReference type="PANTHER" id="PTHR22911">
    <property type="entry name" value="ACYL-MALONYL CONDENSING ENZYME-RELATED"/>
    <property type="match status" value="1"/>
</dbReference>
<evidence type="ECO:0000313" key="4">
    <source>
        <dbReference type="EMBL" id="KZL90258.1"/>
    </source>
</evidence>
<feature type="transmembrane region" description="Helical" evidence="2">
    <location>
        <begin position="94"/>
        <end position="111"/>
    </location>
</feature>
<dbReference type="OrthoDB" id="9814238at2"/>
<dbReference type="GO" id="GO:0016020">
    <property type="term" value="C:membrane"/>
    <property type="evidence" value="ECO:0007669"/>
    <property type="project" value="InterPro"/>
</dbReference>
<evidence type="ECO:0000259" key="3">
    <source>
        <dbReference type="Pfam" id="PF00892"/>
    </source>
</evidence>
<accession>A0A161WTT0</accession>
<feature type="transmembrane region" description="Helical" evidence="2">
    <location>
        <begin position="31"/>
        <end position="50"/>
    </location>
</feature>
<feature type="domain" description="EamA" evidence="3">
    <location>
        <begin position="5"/>
        <end position="134"/>
    </location>
</feature>
<dbReference type="PATRIC" id="fig|1121326.3.peg.4082"/>